<evidence type="ECO:0000313" key="1">
    <source>
        <dbReference type="EMBL" id="CAK5089896.1"/>
    </source>
</evidence>
<evidence type="ECO:0000313" key="2">
    <source>
        <dbReference type="Proteomes" id="UP001497535"/>
    </source>
</evidence>
<reference evidence="1" key="1">
    <citation type="submission" date="2023-11" db="EMBL/GenBank/DDBJ databases">
        <authorList>
            <person name="Poullet M."/>
        </authorList>
    </citation>
    <scope>NUCLEOTIDE SEQUENCE</scope>
    <source>
        <strain evidence="1">E1834</strain>
    </source>
</reference>
<name>A0ACB1AHV3_MELEN</name>
<dbReference type="EMBL" id="CAVMJV010000079">
    <property type="protein sequence ID" value="CAK5089896.1"/>
    <property type="molecule type" value="Genomic_DNA"/>
</dbReference>
<sequence>MLHAQYKRSASMKRKGEIAIVKTRNELESSSNINQQKYSYSNRYNPYKQQKNWKNNDLKTGNAMRKKVTKDLGSKRNTKLIKIVFDKKLNLGPGMSWKTPRKHIKIYY</sequence>
<gene>
    <name evidence="1" type="ORF">MENTE1834_LOCUS37648</name>
</gene>
<organism evidence="1 2">
    <name type="scientific">Meloidogyne enterolobii</name>
    <name type="common">Root-knot nematode worm</name>
    <name type="synonym">Meloidogyne mayaguensis</name>
    <dbReference type="NCBI Taxonomy" id="390850"/>
    <lineage>
        <taxon>Eukaryota</taxon>
        <taxon>Metazoa</taxon>
        <taxon>Ecdysozoa</taxon>
        <taxon>Nematoda</taxon>
        <taxon>Chromadorea</taxon>
        <taxon>Rhabditida</taxon>
        <taxon>Tylenchina</taxon>
        <taxon>Tylenchomorpha</taxon>
        <taxon>Tylenchoidea</taxon>
        <taxon>Meloidogynidae</taxon>
        <taxon>Meloidogyninae</taxon>
        <taxon>Meloidogyne</taxon>
    </lineage>
</organism>
<accession>A0ACB1AHV3</accession>
<dbReference type="Proteomes" id="UP001497535">
    <property type="component" value="Unassembled WGS sequence"/>
</dbReference>
<keyword evidence="2" id="KW-1185">Reference proteome</keyword>
<protein>
    <submittedName>
        <fullName evidence="1">Uncharacterized protein</fullName>
    </submittedName>
</protein>
<proteinExistence type="predicted"/>
<comment type="caution">
    <text evidence="1">The sequence shown here is derived from an EMBL/GenBank/DDBJ whole genome shotgun (WGS) entry which is preliminary data.</text>
</comment>